<evidence type="ECO:0000313" key="2">
    <source>
        <dbReference type="Proteomes" id="UP001055172"/>
    </source>
</evidence>
<keyword evidence="2" id="KW-1185">Reference proteome</keyword>
<comment type="caution">
    <text evidence="1">The sequence shown here is derived from an EMBL/GenBank/DDBJ whole genome shotgun (WGS) entry which is preliminary data.</text>
</comment>
<reference evidence="1 2" key="1">
    <citation type="submission" date="2021-07" db="EMBL/GenBank/DDBJ databases">
        <title>Genome data of Colletotrichum spaethianum.</title>
        <authorList>
            <person name="Utami Y.D."/>
            <person name="Hiruma K."/>
        </authorList>
    </citation>
    <scope>NUCLEOTIDE SEQUENCE [LARGE SCALE GENOMIC DNA]</scope>
    <source>
        <strain evidence="1 2">MAFF 242679</strain>
    </source>
</reference>
<protein>
    <submittedName>
        <fullName evidence="1">Uncharacterized protein</fullName>
    </submittedName>
</protein>
<sequence length="70" mass="7404">MDSMAFVLADGTVVHRAASGPLLAGKDPRCPTQGVPRMTNGVLEMAERHALWMEGSGLRRAFARAIPGAV</sequence>
<gene>
    <name evidence="1" type="ORF">ColLi_06579</name>
</gene>
<dbReference type="Proteomes" id="UP001055172">
    <property type="component" value="Unassembled WGS sequence"/>
</dbReference>
<name>A0AA37LTK3_9PEZI</name>
<dbReference type="EMBL" id="BPPX01000012">
    <property type="protein sequence ID" value="GJC83741.1"/>
    <property type="molecule type" value="Genomic_DNA"/>
</dbReference>
<accession>A0AA37LTK3</accession>
<organism evidence="1 2">
    <name type="scientific">Colletotrichum liriopes</name>
    <dbReference type="NCBI Taxonomy" id="708192"/>
    <lineage>
        <taxon>Eukaryota</taxon>
        <taxon>Fungi</taxon>
        <taxon>Dikarya</taxon>
        <taxon>Ascomycota</taxon>
        <taxon>Pezizomycotina</taxon>
        <taxon>Sordariomycetes</taxon>
        <taxon>Hypocreomycetidae</taxon>
        <taxon>Glomerellales</taxon>
        <taxon>Glomerellaceae</taxon>
        <taxon>Colletotrichum</taxon>
        <taxon>Colletotrichum spaethianum species complex</taxon>
    </lineage>
</organism>
<dbReference type="AlphaFoldDB" id="A0AA37LTK3"/>
<evidence type="ECO:0000313" key="1">
    <source>
        <dbReference type="EMBL" id="GJC83741.1"/>
    </source>
</evidence>
<proteinExistence type="predicted"/>